<organism evidence="5 6">
    <name type="scientific">Desulfovibrio subterraneus</name>
    <dbReference type="NCBI Taxonomy" id="2718620"/>
    <lineage>
        <taxon>Bacteria</taxon>
        <taxon>Pseudomonadati</taxon>
        <taxon>Thermodesulfobacteriota</taxon>
        <taxon>Desulfovibrionia</taxon>
        <taxon>Desulfovibrionales</taxon>
        <taxon>Desulfovibrionaceae</taxon>
        <taxon>Desulfovibrio</taxon>
    </lineage>
</organism>
<dbReference type="InterPro" id="IPR044587">
    <property type="entry name" value="HSP21-like"/>
</dbReference>
<keyword evidence="6" id="KW-1185">Reference proteome</keyword>
<comment type="similarity">
    <text evidence="2 3">Belongs to the small heat shock protein (HSP20) family.</text>
</comment>
<protein>
    <submittedName>
        <fullName evidence="5">HSP20 family protein</fullName>
    </submittedName>
</protein>
<dbReference type="Pfam" id="PF00011">
    <property type="entry name" value="HSP20"/>
    <property type="match status" value="1"/>
</dbReference>
<comment type="caution">
    <text evidence="5">The sequence shown here is derived from an EMBL/GenBank/DDBJ whole genome shotgun (WGS) entry which is preliminary data.</text>
</comment>
<evidence type="ECO:0000256" key="3">
    <source>
        <dbReference type="RuleBase" id="RU003616"/>
    </source>
</evidence>
<feature type="domain" description="SHSP" evidence="4">
    <location>
        <begin position="35"/>
        <end position="139"/>
    </location>
</feature>
<evidence type="ECO:0000256" key="2">
    <source>
        <dbReference type="PROSITE-ProRule" id="PRU00285"/>
    </source>
</evidence>
<proteinExistence type="inferred from homology"/>
<dbReference type="InterPro" id="IPR008978">
    <property type="entry name" value="HSP20-like_chaperone"/>
</dbReference>
<sequence>MPNLKIWKSQQLQRLRNDSERLFDRLCSDFGLPSLCQPLAEVDLTIKDLPDEVIVEAQLPGVKPEDLAIEINGDMLSISCTQQEEAAGETRSSLMEHRFKLPCKVRSEDVVAELTGTMLRIIMPKCRKPQARRVPILLKHRS</sequence>
<dbReference type="RefSeq" id="WP_174405590.1">
    <property type="nucleotide sequence ID" value="NZ_BLVO01000013.1"/>
</dbReference>
<accession>A0A7J0BK47</accession>
<reference evidence="5 6" key="1">
    <citation type="submission" date="2020-05" db="EMBL/GenBank/DDBJ databases">
        <title>Draft genome sequence of Desulfovibrio sp. strain HN2T.</title>
        <authorList>
            <person name="Ueno A."/>
            <person name="Tamazawa S."/>
            <person name="Tamamura S."/>
            <person name="Murakami T."/>
            <person name="Kiyama T."/>
            <person name="Inomata H."/>
            <person name="Amano Y."/>
            <person name="Miyakawa K."/>
            <person name="Tamaki H."/>
            <person name="Naganuma T."/>
            <person name="Kaneko K."/>
        </authorList>
    </citation>
    <scope>NUCLEOTIDE SEQUENCE [LARGE SCALE GENOMIC DNA]</scope>
    <source>
        <strain evidence="5 6">HN2</strain>
    </source>
</reference>
<evidence type="ECO:0000313" key="5">
    <source>
        <dbReference type="EMBL" id="GFM33948.1"/>
    </source>
</evidence>
<name>A0A7J0BK47_9BACT</name>
<dbReference type="GO" id="GO:0009408">
    <property type="term" value="P:response to heat"/>
    <property type="evidence" value="ECO:0007669"/>
    <property type="project" value="InterPro"/>
</dbReference>
<evidence type="ECO:0000256" key="1">
    <source>
        <dbReference type="ARBA" id="ARBA00023016"/>
    </source>
</evidence>
<dbReference type="Proteomes" id="UP000503840">
    <property type="component" value="Unassembled WGS sequence"/>
</dbReference>
<dbReference type="CDD" id="cd00298">
    <property type="entry name" value="ACD_sHsps_p23-like"/>
    <property type="match status" value="1"/>
</dbReference>
<dbReference type="InterPro" id="IPR002068">
    <property type="entry name" value="A-crystallin/Hsp20_dom"/>
</dbReference>
<dbReference type="PANTHER" id="PTHR46733:SF4">
    <property type="entry name" value="HEAT SHOCK PROTEIN 21, CHLOROPLASTIC"/>
    <property type="match status" value="1"/>
</dbReference>
<dbReference type="Gene3D" id="2.60.40.790">
    <property type="match status" value="1"/>
</dbReference>
<dbReference type="PANTHER" id="PTHR46733">
    <property type="entry name" value="26.5 KDA HEAT SHOCK PROTEIN, MITOCHONDRIAL"/>
    <property type="match status" value="1"/>
</dbReference>
<gene>
    <name evidence="5" type="ORF">DSM101010T_23130</name>
</gene>
<dbReference type="EMBL" id="BLVO01000013">
    <property type="protein sequence ID" value="GFM33948.1"/>
    <property type="molecule type" value="Genomic_DNA"/>
</dbReference>
<evidence type="ECO:0000259" key="4">
    <source>
        <dbReference type="PROSITE" id="PS01031"/>
    </source>
</evidence>
<dbReference type="SUPFAM" id="SSF49764">
    <property type="entry name" value="HSP20-like chaperones"/>
    <property type="match status" value="1"/>
</dbReference>
<evidence type="ECO:0000313" key="6">
    <source>
        <dbReference type="Proteomes" id="UP000503840"/>
    </source>
</evidence>
<dbReference type="AlphaFoldDB" id="A0A7J0BK47"/>
<keyword evidence="1" id="KW-0346">Stress response</keyword>
<dbReference type="PROSITE" id="PS01031">
    <property type="entry name" value="SHSP"/>
    <property type="match status" value="1"/>
</dbReference>